<protein>
    <recommendedName>
        <fullName evidence="2">LiaI-LiaF-like transmembrane region domain-containing protein</fullName>
    </recommendedName>
</protein>
<evidence type="ECO:0000313" key="4">
    <source>
        <dbReference type="Proteomes" id="UP000316425"/>
    </source>
</evidence>
<proteinExistence type="predicted"/>
<name>A0A556PTX6_9BACI</name>
<dbReference type="Pfam" id="PF18917">
    <property type="entry name" value="LiaI-LiaF-like_TM1"/>
    <property type="match status" value="1"/>
</dbReference>
<evidence type="ECO:0000256" key="1">
    <source>
        <dbReference type="SAM" id="Phobius"/>
    </source>
</evidence>
<keyword evidence="1" id="KW-1133">Transmembrane helix</keyword>
<keyword evidence="1" id="KW-0472">Membrane</keyword>
<accession>A0A556PTX6</accession>
<feature type="transmembrane region" description="Helical" evidence="1">
    <location>
        <begin position="107"/>
        <end position="130"/>
    </location>
</feature>
<feature type="domain" description="LiaI-LiaF-like transmembrane region" evidence="2">
    <location>
        <begin position="7"/>
        <end position="47"/>
    </location>
</feature>
<dbReference type="InterPro" id="IPR043726">
    <property type="entry name" value="LiaI-LiaF-like_TM1"/>
</dbReference>
<gene>
    <name evidence="3" type="ORF">FPQ13_01920</name>
</gene>
<comment type="caution">
    <text evidence="3">The sequence shown here is derived from an EMBL/GenBank/DDBJ whole genome shotgun (WGS) entry which is preliminary data.</text>
</comment>
<keyword evidence="4" id="KW-1185">Reference proteome</keyword>
<organism evidence="3 4">
    <name type="scientific">Allobacillus salarius</name>
    <dbReference type="NCBI Taxonomy" id="1955272"/>
    <lineage>
        <taxon>Bacteria</taxon>
        <taxon>Bacillati</taxon>
        <taxon>Bacillota</taxon>
        <taxon>Bacilli</taxon>
        <taxon>Bacillales</taxon>
        <taxon>Bacillaceae</taxon>
        <taxon>Allobacillus</taxon>
    </lineage>
</organism>
<evidence type="ECO:0000313" key="3">
    <source>
        <dbReference type="EMBL" id="TSJ67849.1"/>
    </source>
</evidence>
<reference evidence="3 4" key="1">
    <citation type="submission" date="2019-07" db="EMBL/GenBank/DDBJ databases">
        <title>Allobacillus sp. nov. SKP isolated from shrimp paste of Euphausiacea.</title>
        <authorList>
            <person name="Kanchanasin P."/>
            <person name="Tanasupawat S."/>
            <person name="Shi W."/>
            <person name="Wu L."/>
            <person name="Ma J."/>
        </authorList>
    </citation>
    <scope>NUCLEOTIDE SEQUENCE [LARGE SCALE GENOMIC DNA]</scope>
    <source>
        <strain evidence="3 4">SKP4-8</strain>
    </source>
</reference>
<feature type="transmembrane region" description="Helical" evidence="1">
    <location>
        <begin position="59"/>
        <end position="78"/>
    </location>
</feature>
<sequence>MKQSKTFIGVLLIGFGLFFVLQQYSIPILSRFDTWPTILIILGIAFLTQGYLNKQPESILPGGILTGLGIHFHALQHWSSWIDHWGMYTLIVGFSFLLRAHKTNQGVMAGLVLVIISLIGISSITLPRWFGWIDYFFVQIEQFWPFLLIGLGAFFLFKK</sequence>
<dbReference type="AlphaFoldDB" id="A0A556PTX6"/>
<dbReference type="Proteomes" id="UP000316425">
    <property type="component" value="Unassembled WGS sequence"/>
</dbReference>
<feature type="transmembrane region" description="Helical" evidence="1">
    <location>
        <begin position="7"/>
        <end position="29"/>
    </location>
</feature>
<evidence type="ECO:0000259" key="2">
    <source>
        <dbReference type="Pfam" id="PF18917"/>
    </source>
</evidence>
<dbReference type="RefSeq" id="WP_144087609.1">
    <property type="nucleotide sequence ID" value="NZ_VMHE01000001.1"/>
</dbReference>
<feature type="transmembrane region" description="Helical" evidence="1">
    <location>
        <begin position="35"/>
        <end position="52"/>
    </location>
</feature>
<feature type="transmembrane region" description="Helical" evidence="1">
    <location>
        <begin position="136"/>
        <end position="157"/>
    </location>
</feature>
<dbReference type="OrthoDB" id="2989824at2"/>
<keyword evidence="1" id="KW-0812">Transmembrane</keyword>
<feature type="transmembrane region" description="Helical" evidence="1">
    <location>
        <begin position="84"/>
        <end position="100"/>
    </location>
</feature>
<dbReference type="EMBL" id="VMHE01000001">
    <property type="protein sequence ID" value="TSJ67849.1"/>
    <property type="molecule type" value="Genomic_DNA"/>
</dbReference>